<gene>
    <name evidence="14" type="ORF">FKW77_000063</name>
</gene>
<feature type="region of interest" description="Disordered" evidence="12">
    <location>
        <begin position="217"/>
        <end position="243"/>
    </location>
</feature>
<dbReference type="GO" id="GO:0004712">
    <property type="term" value="F:protein serine/threonine/tyrosine kinase activity"/>
    <property type="evidence" value="ECO:0007669"/>
    <property type="project" value="UniProtKB-EC"/>
</dbReference>
<comment type="catalytic activity">
    <reaction evidence="10">
        <text>L-tyrosyl-[protein] + ATP = O-phospho-L-tyrosyl-[protein] + ADP + H(+)</text>
        <dbReference type="Rhea" id="RHEA:10596"/>
        <dbReference type="Rhea" id="RHEA-COMP:10136"/>
        <dbReference type="Rhea" id="RHEA-COMP:20101"/>
        <dbReference type="ChEBI" id="CHEBI:15378"/>
        <dbReference type="ChEBI" id="CHEBI:30616"/>
        <dbReference type="ChEBI" id="CHEBI:46858"/>
        <dbReference type="ChEBI" id="CHEBI:61978"/>
        <dbReference type="ChEBI" id="CHEBI:456216"/>
        <dbReference type="EC" id="2.7.12.1"/>
    </reaction>
</comment>
<feature type="domain" description="Protein kinase" evidence="13">
    <location>
        <begin position="288"/>
        <end position="630"/>
    </location>
</feature>
<dbReference type="GO" id="GO:0005524">
    <property type="term" value="F:ATP binding"/>
    <property type="evidence" value="ECO:0007669"/>
    <property type="project" value="UniProtKB-UniRule"/>
</dbReference>
<evidence type="ECO:0000256" key="7">
    <source>
        <dbReference type="ARBA" id="ARBA00037966"/>
    </source>
</evidence>
<evidence type="ECO:0000256" key="1">
    <source>
        <dbReference type="ARBA" id="ARBA00013203"/>
    </source>
</evidence>
<dbReference type="PROSITE" id="PS00107">
    <property type="entry name" value="PROTEIN_KINASE_ATP"/>
    <property type="match status" value="1"/>
</dbReference>
<name>A0A517LPA7_9PEZI</name>
<keyword evidence="5" id="KW-0418">Kinase</keyword>
<comment type="similarity">
    <text evidence="7">Belongs to the protein kinase superfamily. CMGC Ser/Thr protein kinase family. Lammer subfamily.</text>
</comment>
<dbReference type="Gene3D" id="3.30.200.20">
    <property type="entry name" value="Phosphorylase Kinase, domain 1"/>
    <property type="match status" value="1"/>
</dbReference>
<feature type="region of interest" description="Disordered" evidence="12">
    <location>
        <begin position="636"/>
        <end position="669"/>
    </location>
</feature>
<keyword evidence="15" id="KW-1185">Reference proteome</keyword>
<evidence type="ECO:0000256" key="2">
    <source>
        <dbReference type="ARBA" id="ARBA00022527"/>
    </source>
</evidence>
<keyword evidence="4 11" id="KW-0547">Nucleotide-binding</keyword>
<feature type="binding site" evidence="11">
    <location>
        <position position="317"/>
    </location>
    <ligand>
        <name>ATP</name>
        <dbReference type="ChEBI" id="CHEBI:30616"/>
    </ligand>
</feature>
<dbReference type="OrthoDB" id="283111at2759"/>
<evidence type="ECO:0000256" key="4">
    <source>
        <dbReference type="ARBA" id="ARBA00022741"/>
    </source>
</evidence>
<dbReference type="Gene3D" id="1.10.510.10">
    <property type="entry name" value="Transferase(Phosphotransferase) domain 1"/>
    <property type="match status" value="1"/>
</dbReference>
<dbReference type="FunFam" id="1.10.510.10:FF:000612">
    <property type="entry name" value="Serine/threonine-protein kinase AFC2"/>
    <property type="match status" value="1"/>
</dbReference>
<dbReference type="GO" id="GO:0005634">
    <property type="term" value="C:nucleus"/>
    <property type="evidence" value="ECO:0007669"/>
    <property type="project" value="TreeGrafter"/>
</dbReference>
<organism evidence="14 15">
    <name type="scientific">Venturia effusa</name>
    <dbReference type="NCBI Taxonomy" id="50376"/>
    <lineage>
        <taxon>Eukaryota</taxon>
        <taxon>Fungi</taxon>
        <taxon>Dikarya</taxon>
        <taxon>Ascomycota</taxon>
        <taxon>Pezizomycotina</taxon>
        <taxon>Dothideomycetes</taxon>
        <taxon>Pleosporomycetidae</taxon>
        <taxon>Venturiales</taxon>
        <taxon>Venturiaceae</taxon>
        <taxon>Venturia</taxon>
    </lineage>
</organism>
<comment type="catalytic activity">
    <reaction evidence="8">
        <text>L-seryl-[protein] + ATP = O-phospho-L-seryl-[protein] + ADP + H(+)</text>
        <dbReference type="Rhea" id="RHEA:17989"/>
        <dbReference type="Rhea" id="RHEA-COMP:9863"/>
        <dbReference type="Rhea" id="RHEA-COMP:11604"/>
        <dbReference type="ChEBI" id="CHEBI:15378"/>
        <dbReference type="ChEBI" id="CHEBI:29999"/>
        <dbReference type="ChEBI" id="CHEBI:30616"/>
        <dbReference type="ChEBI" id="CHEBI:83421"/>
        <dbReference type="ChEBI" id="CHEBI:456216"/>
        <dbReference type="EC" id="2.7.12.1"/>
    </reaction>
</comment>
<dbReference type="EC" id="2.7.12.1" evidence="1"/>
<feature type="compositionally biased region" description="Basic and acidic residues" evidence="12">
    <location>
        <begin position="88"/>
        <end position="107"/>
    </location>
</feature>
<keyword evidence="2" id="KW-0723">Serine/threonine-protein kinase</keyword>
<dbReference type="SUPFAM" id="SSF56112">
    <property type="entry name" value="Protein kinase-like (PK-like)"/>
    <property type="match status" value="1"/>
</dbReference>
<dbReference type="EMBL" id="CP042202">
    <property type="protein sequence ID" value="QDS77484.1"/>
    <property type="molecule type" value="Genomic_DNA"/>
</dbReference>
<dbReference type="GO" id="GO:0004674">
    <property type="term" value="F:protein serine/threonine kinase activity"/>
    <property type="evidence" value="ECO:0007669"/>
    <property type="project" value="UniProtKB-KW"/>
</dbReference>
<dbReference type="PANTHER" id="PTHR45646">
    <property type="entry name" value="SERINE/THREONINE-PROTEIN KINASE DOA-RELATED"/>
    <property type="match status" value="1"/>
</dbReference>
<dbReference type="InterPro" id="IPR011009">
    <property type="entry name" value="Kinase-like_dom_sf"/>
</dbReference>
<dbReference type="InterPro" id="IPR051175">
    <property type="entry name" value="CLK_kinases"/>
</dbReference>
<reference evidence="14 15" key="1">
    <citation type="submission" date="2019-07" db="EMBL/GenBank/DDBJ databases">
        <title>Finished genome of Venturia effusa.</title>
        <authorList>
            <person name="Young C.A."/>
            <person name="Cox M.P."/>
            <person name="Ganley A.R.D."/>
            <person name="David W.J."/>
        </authorList>
    </citation>
    <scope>NUCLEOTIDE SEQUENCE [LARGE SCALE GENOMIC DNA]</scope>
    <source>
        <strain evidence="15">albino</strain>
    </source>
</reference>
<dbReference type="CDD" id="cd14134">
    <property type="entry name" value="PKc_CLK"/>
    <property type="match status" value="1"/>
</dbReference>
<feature type="compositionally biased region" description="Low complexity" evidence="12">
    <location>
        <begin position="46"/>
        <end position="56"/>
    </location>
</feature>
<proteinExistence type="inferred from homology"/>
<evidence type="ECO:0000313" key="14">
    <source>
        <dbReference type="EMBL" id="QDS77484.1"/>
    </source>
</evidence>
<keyword evidence="3" id="KW-0808">Transferase</keyword>
<evidence type="ECO:0000259" key="13">
    <source>
        <dbReference type="PROSITE" id="PS50011"/>
    </source>
</evidence>
<evidence type="ECO:0000256" key="10">
    <source>
        <dbReference type="ARBA" id="ARBA00051680"/>
    </source>
</evidence>
<evidence type="ECO:0000256" key="12">
    <source>
        <dbReference type="SAM" id="MobiDB-lite"/>
    </source>
</evidence>
<evidence type="ECO:0000256" key="3">
    <source>
        <dbReference type="ARBA" id="ARBA00022679"/>
    </source>
</evidence>
<accession>A0A517LPA7</accession>
<sequence>MSTPSTATRTLPPHHQFYNSHAAPSLHASYQLNAPANTHSRVTNYTSTSNANTAADNDLRRTATINSRFTTQLPPIQIKQPPPSSTREMSESSRRNGGRKPDWEEFYKNGVPREVIVIDDDSPPPTAKSALNGRSTNGAVRATKNARNGGYDPAHAAHTSYDSSSANNTASTDRTQSAYLAQTATTSLGSQVSNGIYLPPLEDGMVGQKRKRTRAAAAEELQTSSKRREIERPSPISKDYIPPQKPILKAKDVTVEVVKDKHHHKDQKVDDEDGHYIVVPEAELTERYTIVRLLGQGTFGKVVEAYDRTKGTRCAIKIIRSVQKYRDASRIELRVLSTLAQNDRHNRNKCIHLRQCFDYRNHICIVTDLYGQSVFDFLKVNNFTPFPSSHIQLFARQLLTSVAFLHDLNLIHTDLKPENILLVDNQYQTFTYNRSIPSSSTATQRTSRQRKVLLTPEIRLIDFGSATFNDEYHSSVVSTRHYRAPEIILNLGWSYACDIWSIGCILVEFYTGDALFQTHDNLEHLAMMEAVCGQKIDKSIIQMVMAKERGSTHKNPAAQYFKGREKRLDYPNPETAKASRKYVRAMKRLEDTIQPHSAFNTQFLDLLRKIFVYDPNKRITAKQALKHPWFKETLQDDGTEAARIRDEKLAGKRRQESEAARSRPRDNYR</sequence>
<dbReference type="InterPro" id="IPR017441">
    <property type="entry name" value="Protein_kinase_ATP_BS"/>
</dbReference>
<keyword evidence="6 11" id="KW-0067">ATP-binding</keyword>
<dbReference type="STRING" id="50376.A0A517LPA7"/>
<evidence type="ECO:0000256" key="5">
    <source>
        <dbReference type="ARBA" id="ARBA00022777"/>
    </source>
</evidence>
<comment type="catalytic activity">
    <reaction evidence="9">
        <text>L-threonyl-[protein] + ATP = O-phospho-L-threonyl-[protein] + ADP + H(+)</text>
        <dbReference type="Rhea" id="RHEA:46608"/>
        <dbReference type="Rhea" id="RHEA-COMP:11060"/>
        <dbReference type="Rhea" id="RHEA-COMP:11605"/>
        <dbReference type="ChEBI" id="CHEBI:15378"/>
        <dbReference type="ChEBI" id="CHEBI:30013"/>
        <dbReference type="ChEBI" id="CHEBI:30616"/>
        <dbReference type="ChEBI" id="CHEBI:61977"/>
        <dbReference type="ChEBI" id="CHEBI:456216"/>
        <dbReference type="EC" id="2.7.12.1"/>
    </reaction>
</comment>
<dbReference type="PROSITE" id="PS00108">
    <property type="entry name" value="PROTEIN_KINASE_ST"/>
    <property type="match status" value="1"/>
</dbReference>
<dbReference type="Proteomes" id="UP000316270">
    <property type="component" value="Chromosome 18"/>
</dbReference>
<evidence type="ECO:0000313" key="15">
    <source>
        <dbReference type="Proteomes" id="UP000316270"/>
    </source>
</evidence>
<dbReference type="SMART" id="SM00220">
    <property type="entry name" value="S_TKc"/>
    <property type="match status" value="1"/>
</dbReference>
<evidence type="ECO:0000256" key="8">
    <source>
        <dbReference type="ARBA" id="ARBA00049003"/>
    </source>
</evidence>
<dbReference type="PROSITE" id="PS50011">
    <property type="entry name" value="PROTEIN_KINASE_DOM"/>
    <property type="match status" value="1"/>
</dbReference>
<evidence type="ECO:0000256" key="6">
    <source>
        <dbReference type="ARBA" id="ARBA00022840"/>
    </source>
</evidence>
<dbReference type="PANTHER" id="PTHR45646:SF11">
    <property type="entry name" value="SERINE_THREONINE-PROTEIN KINASE DOA"/>
    <property type="match status" value="1"/>
</dbReference>
<dbReference type="AlphaFoldDB" id="A0A517LPA7"/>
<dbReference type="Pfam" id="PF00069">
    <property type="entry name" value="Pkinase"/>
    <property type="match status" value="1"/>
</dbReference>
<protein>
    <recommendedName>
        <fullName evidence="1">dual-specificity kinase</fullName>
        <ecNumber evidence="1">2.7.12.1</ecNumber>
    </recommendedName>
</protein>
<evidence type="ECO:0000256" key="11">
    <source>
        <dbReference type="PROSITE-ProRule" id="PRU10141"/>
    </source>
</evidence>
<feature type="compositionally biased region" description="Polar residues" evidence="12">
    <location>
        <begin position="160"/>
        <end position="173"/>
    </location>
</feature>
<evidence type="ECO:0000256" key="9">
    <source>
        <dbReference type="ARBA" id="ARBA00049308"/>
    </source>
</evidence>
<dbReference type="InterPro" id="IPR000719">
    <property type="entry name" value="Prot_kinase_dom"/>
</dbReference>
<dbReference type="InterPro" id="IPR008271">
    <property type="entry name" value="Ser/Thr_kinase_AS"/>
</dbReference>
<dbReference type="GO" id="GO:0043484">
    <property type="term" value="P:regulation of RNA splicing"/>
    <property type="evidence" value="ECO:0007669"/>
    <property type="project" value="TreeGrafter"/>
</dbReference>
<feature type="region of interest" description="Disordered" evidence="12">
    <location>
        <begin position="66"/>
        <end position="173"/>
    </location>
</feature>
<feature type="region of interest" description="Disordered" evidence="12">
    <location>
        <begin position="40"/>
        <end position="59"/>
    </location>
</feature>